<dbReference type="InterPro" id="IPR040150">
    <property type="entry name" value="Iwr1"/>
</dbReference>
<dbReference type="AlphaFoldDB" id="A0AAN6QAG6"/>
<organism evidence="4 5">
    <name type="scientific">Parathielavia hyrcaniae</name>
    <dbReference type="NCBI Taxonomy" id="113614"/>
    <lineage>
        <taxon>Eukaryota</taxon>
        <taxon>Fungi</taxon>
        <taxon>Dikarya</taxon>
        <taxon>Ascomycota</taxon>
        <taxon>Pezizomycotina</taxon>
        <taxon>Sordariomycetes</taxon>
        <taxon>Sordariomycetidae</taxon>
        <taxon>Sordariales</taxon>
        <taxon>Chaetomiaceae</taxon>
        <taxon>Parathielavia</taxon>
    </lineage>
</organism>
<feature type="region of interest" description="Disordered" evidence="2">
    <location>
        <begin position="52"/>
        <end position="115"/>
    </location>
</feature>
<dbReference type="GO" id="GO:0006606">
    <property type="term" value="P:protein import into nucleus"/>
    <property type="evidence" value="ECO:0007669"/>
    <property type="project" value="InterPro"/>
</dbReference>
<evidence type="ECO:0000313" key="5">
    <source>
        <dbReference type="Proteomes" id="UP001305647"/>
    </source>
</evidence>
<feature type="region of interest" description="Disordered" evidence="2">
    <location>
        <begin position="262"/>
        <end position="368"/>
    </location>
</feature>
<name>A0AAN6QAG6_9PEZI</name>
<dbReference type="EMBL" id="MU863624">
    <property type="protein sequence ID" value="KAK4106584.1"/>
    <property type="molecule type" value="Genomic_DNA"/>
</dbReference>
<comment type="similarity">
    <text evidence="1">Belongs to the IWR1/SLC7A6OS family.</text>
</comment>
<sequence>MASLTIPPDTIHVKRKRGADEDLVDYLRIEPSKRSRFDESTWVYQKIDAVEPPVKPPAPAIPIIQPTEEGDENRRRKRAHKAAARPDTKDAATSGKAPEWLAASKQPAVTTVSHPSTENIRRFHLKSFIAPQSAAGVSKKRTAPAVFVERDAKKHRESLKATIQEHKATSSEPSKSPGEANSSVPQPAKAELSKALSPTDGEPAAAMEPRPTKLKRPGRRAYTQPRGAQPSLPPSMGNDRTGMDMDSLARAMDAWTLEEIARNLNRKDEQSTKTSLAPATRDRRDRGVDETAQAMEVSRPGGIASRAEEKSTTSKHSSAKSRLKPKAPSQRYFERHPDVQASRVADTTAADPPAPEKDAQSSSDEEDYVVETYKRVPAERLRDGEVPLHRVGLLVFDTDPEMEFFYGNEGDSEEEYGDYDEDSNGRAYRTPMYSSGS</sequence>
<keyword evidence="5" id="KW-1185">Reference proteome</keyword>
<evidence type="ECO:0000256" key="1">
    <source>
        <dbReference type="ARBA" id="ARBA00010218"/>
    </source>
</evidence>
<feature type="compositionally biased region" description="Basic and acidic residues" evidence="2">
    <location>
        <begin position="262"/>
        <end position="271"/>
    </location>
</feature>
<feature type="region of interest" description="Disordered" evidence="2">
    <location>
        <begin position="405"/>
        <end position="437"/>
    </location>
</feature>
<dbReference type="Proteomes" id="UP001305647">
    <property type="component" value="Unassembled WGS sequence"/>
</dbReference>
<evidence type="ECO:0000256" key="2">
    <source>
        <dbReference type="SAM" id="MobiDB-lite"/>
    </source>
</evidence>
<protein>
    <recommendedName>
        <fullName evidence="3">Transcription factor Iwr1 domain-containing protein</fullName>
    </recommendedName>
</protein>
<feature type="compositionally biased region" description="Polar residues" evidence="2">
    <location>
        <begin position="170"/>
        <end position="185"/>
    </location>
</feature>
<feature type="compositionally biased region" description="Basic and acidic residues" evidence="2">
    <location>
        <begin position="280"/>
        <end position="289"/>
    </location>
</feature>
<comment type="caution">
    <text evidence="4">The sequence shown here is derived from an EMBL/GenBank/DDBJ whole genome shotgun (WGS) entry which is preliminary data.</text>
</comment>
<gene>
    <name evidence="4" type="ORF">N658DRAFT_491216</name>
</gene>
<dbReference type="PANTHER" id="PTHR28063:SF1">
    <property type="entry name" value="RNA POLYMERASE II NUCLEAR LOCALIZATION PROTEIN IWR1"/>
    <property type="match status" value="1"/>
</dbReference>
<dbReference type="GO" id="GO:0005737">
    <property type="term" value="C:cytoplasm"/>
    <property type="evidence" value="ECO:0007669"/>
    <property type="project" value="TreeGrafter"/>
</dbReference>
<evidence type="ECO:0000313" key="4">
    <source>
        <dbReference type="EMBL" id="KAK4106584.1"/>
    </source>
</evidence>
<evidence type="ECO:0000259" key="3">
    <source>
        <dbReference type="Pfam" id="PF08574"/>
    </source>
</evidence>
<dbReference type="Pfam" id="PF08574">
    <property type="entry name" value="Iwr1"/>
    <property type="match status" value="1"/>
</dbReference>
<dbReference type="PANTHER" id="PTHR28063">
    <property type="entry name" value="RNA POLYMERASE II NUCLEAR LOCALIZATION PROTEIN IWR1"/>
    <property type="match status" value="1"/>
</dbReference>
<feature type="compositionally biased region" description="Acidic residues" evidence="2">
    <location>
        <begin position="410"/>
        <end position="422"/>
    </location>
</feature>
<reference evidence="4" key="1">
    <citation type="journal article" date="2023" name="Mol. Phylogenet. Evol.">
        <title>Genome-scale phylogeny and comparative genomics of the fungal order Sordariales.</title>
        <authorList>
            <person name="Hensen N."/>
            <person name="Bonometti L."/>
            <person name="Westerberg I."/>
            <person name="Brannstrom I.O."/>
            <person name="Guillou S."/>
            <person name="Cros-Aarteil S."/>
            <person name="Calhoun S."/>
            <person name="Haridas S."/>
            <person name="Kuo A."/>
            <person name="Mondo S."/>
            <person name="Pangilinan J."/>
            <person name="Riley R."/>
            <person name="LaButti K."/>
            <person name="Andreopoulos B."/>
            <person name="Lipzen A."/>
            <person name="Chen C."/>
            <person name="Yan M."/>
            <person name="Daum C."/>
            <person name="Ng V."/>
            <person name="Clum A."/>
            <person name="Steindorff A."/>
            <person name="Ohm R.A."/>
            <person name="Martin F."/>
            <person name="Silar P."/>
            <person name="Natvig D.O."/>
            <person name="Lalanne C."/>
            <person name="Gautier V."/>
            <person name="Ament-Velasquez S.L."/>
            <person name="Kruys A."/>
            <person name="Hutchinson M.I."/>
            <person name="Powell A.J."/>
            <person name="Barry K."/>
            <person name="Miller A.N."/>
            <person name="Grigoriev I.V."/>
            <person name="Debuchy R."/>
            <person name="Gladieux P."/>
            <person name="Hiltunen Thoren M."/>
            <person name="Johannesson H."/>
        </authorList>
    </citation>
    <scope>NUCLEOTIDE SEQUENCE</scope>
    <source>
        <strain evidence="4">CBS 757.83</strain>
    </source>
</reference>
<dbReference type="InterPro" id="IPR013883">
    <property type="entry name" value="TF_Iwr1_dom"/>
</dbReference>
<reference evidence="4" key="2">
    <citation type="submission" date="2023-05" db="EMBL/GenBank/DDBJ databases">
        <authorList>
            <consortium name="Lawrence Berkeley National Laboratory"/>
            <person name="Steindorff A."/>
            <person name="Hensen N."/>
            <person name="Bonometti L."/>
            <person name="Westerberg I."/>
            <person name="Brannstrom I.O."/>
            <person name="Guillou S."/>
            <person name="Cros-Aarteil S."/>
            <person name="Calhoun S."/>
            <person name="Haridas S."/>
            <person name="Kuo A."/>
            <person name="Mondo S."/>
            <person name="Pangilinan J."/>
            <person name="Riley R."/>
            <person name="Labutti K."/>
            <person name="Andreopoulos B."/>
            <person name="Lipzen A."/>
            <person name="Chen C."/>
            <person name="Yanf M."/>
            <person name="Daum C."/>
            <person name="Ng V."/>
            <person name="Clum A."/>
            <person name="Ohm R."/>
            <person name="Martin F."/>
            <person name="Silar P."/>
            <person name="Natvig D."/>
            <person name="Lalanne C."/>
            <person name="Gautier V."/>
            <person name="Ament-Velasquez S.L."/>
            <person name="Kruys A."/>
            <person name="Hutchinson M.I."/>
            <person name="Powell A.J."/>
            <person name="Barry K."/>
            <person name="Miller A.N."/>
            <person name="Grigoriev I.V."/>
            <person name="Debuchy R."/>
            <person name="Gladieux P."/>
            <person name="Thoren M.H."/>
            <person name="Johannesson H."/>
        </authorList>
    </citation>
    <scope>NUCLEOTIDE SEQUENCE</scope>
    <source>
        <strain evidence="4">CBS 757.83</strain>
    </source>
</reference>
<feature type="region of interest" description="Disordered" evidence="2">
    <location>
        <begin position="129"/>
        <end position="249"/>
    </location>
</feature>
<proteinExistence type="inferred from homology"/>
<feature type="domain" description="Transcription factor Iwr1" evidence="3">
    <location>
        <begin position="366"/>
        <end position="425"/>
    </location>
</feature>
<accession>A0AAN6QAG6</accession>